<dbReference type="InterPro" id="IPR011333">
    <property type="entry name" value="SKP1/BTB/POZ_sf"/>
</dbReference>
<organism evidence="1 2">
    <name type="scientific">Hymenolepis diminuta</name>
    <name type="common">Rat tapeworm</name>
    <dbReference type="NCBI Taxonomy" id="6216"/>
    <lineage>
        <taxon>Eukaryota</taxon>
        <taxon>Metazoa</taxon>
        <taxon>Spiralia</taxon>
        <taxon>Lophotrochozoa</taxon>
        <taxon>Platyhelminthes</taxon>
        <taxon>Cestoda</taxon>
        <taxon>Eucestoda</taxon>
        <taxon>Cyclophyllidea</taxon>
        <taxon>Hymenolepididae</taxon>
        <taxon>Hymenolepis</taxon>
    </lineage>
</organism>
<feature type="non-terminal residue" evidence="1">
    <location>
        <position position="134"/>
    </location>
</feature>
<keyword evidence="2" id="KW-1185">Reference proteome</keyword>
<accession>A0A564Y9Z0</accession>
<dbReference type="Gene3D" id="3.30.710.10">
    <property type="entry name" value="Potassium Channel Kv1.1, Chain A"/>
    <property type="match status" value="1"/>
</dbReference>
<sequence length="134" mass="15227">MKQNRSLKMESLHIAIHIIVVNRLSLMNNLEIINPDANSEYFSGFHGMRARRECLDIFINTKEVEEVGAHLIVLSASFPVFGKHLRDNAVVHVQLLRFSHEEVNAAVEYAHGGIENISPEVTLRLFIISCTHPR</sequence>
<dbReference type="Proteomes" id="UP000321570">
    <property type="component" value="Unassembled WGS sequence"/>
</dbReference>
<dbReference type="EMBL" id="CABIJS010000122">
    <property type="protein sequence ID" value="VUZ44107.1"/>
    <property type="molecule type" value="Genomic_DNA"/>
</dbReference>
<name>A0A564Y9Z0_HYMDI</name>
<dbReference type="AlphaFoldDB" id="A0A564Y9Z0"/>
<evidence type="ECO:0008006" key="3">
    <source>
        <dbReference type="Google" id="ProtNLM"/>
    </source>
</evidence>
<protein>
    <recommendedName>
        <fullName evidence="3">BTB domain-containing protein</fullName>
    </recommendedName>
</protein>
<proteinExistence type="predicted"/>
<dbReference type="SUPFAM" id="SSF54695">
    <property type="entry name" value="POZ domain"/>
    <property type="match status" value="1"/>
</dbReference>
<reference evidence="1 2" key="1">
    <citation type="submission" date="2019-07" db="EMBL/GenBank/DDBJ databases">
        <authorList>
            <person name="Jastrzebski P J."/>
            <person name="Paukszto L."/>
            <person name="Jastrzebski P J."/>
        </authorList>
    </citation>
    <scope>NUCLEOTIDE SEQUENCE [LARGE SCALE GENOMIC DNA]</scope>
    <source>
        <strain evidence="1 2">WMS-il1</strain>
    </source>
</reference>
<evidence type="ECO:0000313" key="2">
    <source>
        <dbReference type="Proteomes" id="UP000321570"/>
    </source>
</evidence>
<gene>
    <name evidence="1" type="ORF">WMSIL1_LOCUS4376</name>
</gene>
<evidence type="ECO:0000313" key="1">
    <source>
        <dbReference type="EMBL" id="VUZ44107.1"/>
    </source>
</evidence>